<dbReference type="InterPro" id="IPR011009">
    <property type="entry name" value="Kinase-like_dom_sf"/>
</dbReference>
<dbReference type="Pfam" id="PF07714">
    <property type="entry name" value="PK_Tyr_Ser-Thr"/>
    <property type="match status" value="7"/>
</dbReference>
<feature type="domain" description="Protein kinase" evidence="1">
    <location>
        <begin position="444"/>
        <end position="703"/>
    </location>
</feature>
<organism evidence="2 3">
    <name type="scientific">Rhizophagus clarus</name>
    <dbReference type="NCBI Taxonomy" id="94130"/>
    <lineage>
        <taxon>Eukaryota</taxon>
        <taxon>Fungi</taxon>
        <taxon>Fungi incertae sedis</taxon>
        <taxon>Mucoromycota</taxon>
        <taxon>Glomeromycotina</taxon>
        <taxon>Glomeromycetes</taxon>
        <taxon>Glomerales</taxon>
        <taxon>Glomeraceae</taxon>
        <taxon>Rhizophagus</taxon>
    </lineage>
</organism>
<dbReference type="PRINTS" id="PR00109">
    <property type="entry name" value="TYRKINASE"/>
</dbReference>
<protein>
    <recommendedName>
        <fullName evidence="1">Protein kinase domain-containing protein</fullName>
    </recommendedName>
</protein>
<dbReference type="SUPFAM" id="SSF56112">
    <property type="entry name" value="Protein kinase-like (PK-like)"/>
    <property type="match status" value="6"/>
</dbReference>
<dbReference type="EMBL" id="BEXD01000902">
    <property type="protein sequence ID" value="GBB91017.1"/>
    <property type="molecule type" value="Genomic_DNA"/>
</dbReference>
<dbReference type="Gene3D" id="1.10.510.10">
    <property type="entry name" value="Transferase(Phosphotransferase) domain 1"/>
    <property type="match status" value="6"/>
</dbReference>
<gene>
    <name evidence="2" type="ORF">RclHR1_01810020</name>
</gene>
<dbReference type="STRING" id="94130.A0A2Z6QLM3"/>
<comment type="caution">
    <text evidence="2">The sequence shown here is derived from an EMBL/GenBank/DDBJ whole genome shotgun (WGS) entry which is preliminary data.</text>
</comment>
<dbReference type="GO" id="GO:0004674">
    <property type="term" value="F:protein serine/threonine kinase activity"/>
    <property type="evidence" value="ECO:0007669"/>
    <property type="project" value="TreeGrafter"/>
</dbReference>
<reference evidence="2 3" key="1">
    <citation type="submission" date="2017-11" db="EMBL/GenBank/DDBJ databases">
        <title>The genome of Rhizophagus clarus HR1 reveals common genetic basis of auxotrophy among arbuscular mycorrhizal fungi.</title>
        <authorList>
            <person name="Kobayashi Y."/>
        </authorList>
    </citation>
    <scope>NUCLEOTIDE SEQUENCE [LARGE SCALE GENOMIC DNA]</scope>
    <source>
        <strain evidence="2 3">HR1</strain>
    </source>
</reference>
<feature type="domain" description="Protein kinase" evidence="1">
    <location>
        <begin position="679"/>
        <end position="970"/>
    </location>
</feature>
<dbReference type="PROSITE" id="PS00018">
    <property type="entry name" value="EF_HAND_1"/>
    <property type="match status" value="1"/>
</dbReference>
<dbReference type="InterPro" id="IPR001245">
    <property type="entry name" value="Ser-Thr/Tyr_kinase_cat_dom"/>
</dbReference>
<keyword evidence="3" id="KW-1185">Reference proteome</keyword>
<feature type="domain" description="Protein kinase" evidence="1">
    <location>
        <begin position="103"/>
        <end position="378"/>
    </location>
</feature>
<evidence type="ECO:0000259" key="1">
    <source>
        <dbReference type="PROSITE" id="PS50011"/>
    </source>
</evidence>
<dbReference type="PROSITE" id="PS50011">
    <property type="entry name" value="PROTEIN_KINASE_DOM"/>
    <property type="match status" value="6"/>
</dbReference>
<dbReference type="GO" id="GO:0005524">
    <property type="term" value="F:ATP binding"/>
    <property type="evidence" value="ECO:0007669"/>
    <property type="project" value="UniProtKB-KW"/>
</dbReference>
<dbReference type="InterPro" id="IPR000719">
    <property type="entry name" value="Prot_kinase_dom"/>
</dbReference>
<feature type="domain" description="Protein kinase" evidence="1">
    <location>
        <begin position="1566"/>
        <end position="1811"/>
    </location>
</feature>
<dbReference type="Proteomes" id="UP000247702">
    <property type="component" value="Unassembled WGS sequence"/>
</dbReference>
<evidence type="ECO:0000313" key="2">
    <source>
        <dbReference type="EMBL" id="GBB91017.1"/>
    </source>
</evidence>
<dbReference type="InterPro" id="IPR051681">
    <property type="entry name" value="Ser/Thr_Kinases-Pseudokinases"/>
</dbReference>
<evidence type="ECO:0000313" key="3">
    <source>
        <dbReference type="Proteomes" id="UP000247702"/>
    </source>
</evidence>
<accession>A0A2Z6QLM3</accession>
<feature type="domain" description="Protein kinase" evidence="1">
    <location>
        <begin position="996"/>
        <end position="1249"/>
    </location>
</feature>
<sequence length="1869" mass="217970">MRDDEKMYINNDFFSRHSFSNNEIMEQDKKLKKRITALYGTCIECKQPRSHYQWCQLCEKKQCKENFENWNSGDKRVDTFLRDAQLNSTRPRTYLEWIPFDKLEKINILSSTSRSAVYSAFWKDGPRKWDEENEQYKRSGIQVIIKINESSNDNDQISGILNELEIYLNCHTQEYALLVQFYGISKHPVNNDYFIVKQFYENASSLSDYISHNFNNLNWEMKLNLLLHLSEDLKALHNAGYVHRYYKHPSSILVFDDSICAIEIFLEHKALPLSNKVEIGGWFPYKAPEILVNQPYTKASDIYSFGMIMHAVGTGKIPPYDYPSHANHFKRHLTFDICFGTRPHIPNIIPKSFKNLIKRCWDSEPGLRPNINEIHNTLSNLWSSIYRYKHSTSLNLICLEFLAADNNKDSSKSKSQEAKVESNNLELSDIIDTIEKYVEFIKMDELKTQTPIGNNVSRYTLQKKVVVCKRLKNELLFSNKLIETFIHKLKLQNRPDIGSRVIQILGISLDESTKDHLIIMQYANGGNLRKYLVHNFTKLTWGDKIKLAYQITEGMKYFHDEDIVHQNLHSKNIAIHQEEAKIMFNITKDDTEISYIDPKHLEDDSYRYDKKSDIYSLGVLMWELSSGCPPFVNNINENHLRIDLINGLREKKIPNTPNEYLDLYKSCWDPKPNKRPSINQIFNKLGKISFTQTKTNFEPSEFFSTVKNNYLIRIIYINELSNIYGDTTWKKKDRPKDKDPSLVPVIYKRIKGTQLNEAFIHELKICSKLNFSRIVEILGISLDESVGECLLLMQRADGGNLRQYFKSNFPKLTWNDKIKLAYQITEGIKFLHDIDIAHQNLHPKNIVIDKKEAKIMLDIVKSTETDYWNDHEMISYIDPKILENSNSYELDKESDIYSLGVLMWELSCGYPPFNNGINVNQLRIDLINGLREEPADGTPEEYLKLYKFCWDSEPNERPSISQVFNKLEKMDKNIGPELINLIKTQKLVKFIDKSELLNIENIDAGITSKAKWKKTNDYIICKKLKNNELISNKSIESLLHELKIMYNRLDFCQRIICMLGISLDERTNEYSFVMQYTDSGNLHEYLKNHFSTLTWNDKIKLAYQITDGIKFLQEENVLHQDLHSGNILIHKGEAKIINFIIAKSTETQNVFGLLPYIDPKRLEDYFYEYNDKSDTYSLGVIMWELSSGSPPFINNDGEHHLKICLINGFREKSVDGTPKEYLKLYKECWDGNPDKRPTIDEVLIELIRLGMIMGIQSFQDEDYTAKWIKNALKSERVKFIPFVNLRNLELLNKRGSGSVLKATCTDTNGYVVCKKVNKDAFIHELQINLSLDYDKIIRCLGISQEQKTNEYLLIMEYANDGNLQNYLQNNFNKLTWYDKIKLAFQIADGLQYIHNNNIIHRNLNSKNIVIHENKAKITNFGISKTQNVAETHTADNFYVVAYIEPKCILDKNFPYNKCSDIYSFGVLMWEISSGRPPFRNHNIYTLGKAINNGDRETPISNTPNEYEKLYKSCWCQKPEKRPTIDEVIEEFQRMLSSQYRKNINPLELINFIIDCKLITFIKKDELTEMTQIHSSNFGSIYKAIWMKLNKLVICKKIRNNESINKKQIEAFLHELNMHRRLDYCPRIIHILGINFDLNAQEYLFVMEYADGGDLRKYLKENFLKLTWDDKIKLAYQITEGIKFLQKENIFHRDLHSGNIVIHQGEAKIIDLGIAKSTETETNIHSGGVILGVLMWELSSGKAPFIDDNEGEHHLRSHLIAGYREQEVADTPKEYSELYKLCWNGNPDVRPTIKDVLNKLIELGKKLDVQYFQNIKYDSDDNNTLDTRDIQDIYDDDDDDTDSQVTTNVNVSNAVIIEIIDDNKDLHIPD</sequence>
<dbReference type="PANTHER" id="PTHR44329">
    <property type="entry name" value="SERINE/THREONINE-PROTEIN KINASE TNNI3K-RELATED"/>
    <property type="match status" value="1"/>
</dbReference>
<dbReference type="InterPro" id="IPR018247">
    <property type="entry name" value="EF_Hand_1_Ca_BS"/>
</dbReference>
<feature type="domain" description="Protein kinase" evidence="1">
    <location>
        <begin position="1285"/>
        <end position="1535"/>
    </location>
</feature>
<proteinExistence type="predicted"/>
<name>A0A2Z6QLM3_9GLOM</name>